<dbReference type="Proteomes" id="UP000236151">
    <property type="component" value="Unassembled WGS sequence"/>
</dbReference>
<dbReference type="EMBL" id="NIOJ01000009">
    <property type="protein sequence ID" value="PNU00558.1"/>
    <property type="molecule type" value="Genomic_DNA"/>
</dbReference>
<name>A0A2K2F1E5_9CLOT</name>
<dbReference type="PROSITE" id="PS51833">
    <property type="entry name" value="HDOD"/>
    <property type="match status" value="1"/>
</dbReference>
<comment type="caution">
    <text evidence="2">The sequence shown here is derived from an EMBL/GenBank/DDBJ whole genome shotgun (WGS) entry which is preliminary data.</text>
</comment>
<dbReference type="InterPro" id="IPR003607">
    <property type="entry name" value="HD/PDEase_dom"/>
</dbReference>
<dbReference type="AlphaFoldDB" id="A0A2K2F1E5"/>
<reference evidence="2 3" key="1">
    <citation type="submission" date="2017-06" db="EMBL/GenBank/DDBJ databases">
        <title>Investigating the central metabolism of Clostridium thermosuccinogenes.</title>
        <authorList>
            <person name="Koendjbiharie J.G."/>
            <person name="van Kranenburg R."/>
        </authorList>
    </citation>
    <scope>NUCLEOTIDE SEQUENCE [LARGE SCALE GENOMIC DNA]</scope>
    <source>
        <strain evidence="2 3">DSM 5806</strain>
    </source>
</reference>
<dbReference type="KEGG" id="cthd:CDO33_10000"/>
<protein>
    <submittedName>
        <fullName evidence="2">Metal-dependent phosphohydrolase</fullName>
    </submittedName>
</protein>
<feature type="domain" description="HDOD" evidence="1">
    <location>
        <begin position="16"/>
        <end position="213"/>
    </location>
</feature>
<organism evidence="2 3">
    <name type="scientific">Clostridium thermosuccinogenes</name>
    <dbReference type="NCBI Taxonomy" id="84032"/>
    <lineage>
        <taxon>Bacteria</taxon>
        <taxon>Bacillati</taxon>
        <taxon>Bacillota</taxon>
        <taxon>Clostridia</taxon>
        <taxon>Eubacteriales</taxon>
        <taxon>Clostridiaceae</taxon>
        <taxon>Clostridium</taxon>
    </lineage>
</organism>
<dbReference type="NCBIfam" id="TIGR00277">
    <property type="entry name" value="HDIG"/>
    <property type="match status" value="1"/>
</dbReference>
<evidence type="ECO:0000313" key="3">
    <source>
        <dbReference type="Proteomes" id="UP000236151"/>
    </source>
</evidence>
<keyword evidence="3" id="KW-1185">Reference proteome</keyword>
<sequence>MQNHPIIKLIKESNYLPQIPKAFGETLNMLLEPSEFDMNECIEKISSLPRLEAILIQVLNYGTKLNREILTLKDAVLYLGAKNVRTIAIMFITRLLLSNKDGRTKIFNNRAYWKHCIGTSIAGHMIAVETGLCDKDKMFTYGLIHDIGVTVLDICLPEHLDKIFSLQLKGLHQVAAEKIVLSGLTHMEIGMWLCDEWGLPEEIKDIVKYHHTPFINSNTNNEIRILHLADAISTNYYERLLGNNKNFIYLDKTMELLNLSKEFVDDIARRLPKEVDKVDRIVSFDL</sequence>
<proteinExistence type="predicted"/>
<keyword evidence="2" id="KW-0378">Hydrolase</keyword>
<dbReference type="Pfam" id="PF08668">
    <property type="entry name" value="HDOD"/>
    <property type="match status" value="1"/>
</dbReference>
<accession>A0A2K2F1E5</accession>
<dbReference type="Gene3D" id="1.10.3210.10">
    <property type="entry name" value="Hypothetical protein af1432"/>
    <property type="match status" value="1"/>
</dbReference>
<evidence type="ECO:0000259" key="1">
    <source>
        <dbReference type="PROSITE" id="PS51833"/>
    </source>
</evidence>
<dbReference type="PANTHER" id="PTHR33525">
    <property type="match status" value="1"/>
</dbReference>
<dbReference type="InterPro" id="IPR013976">
    <property type="entry name" value="HDOD"/>
</dbReference>
<dbReference type="GO" id="GO:0016787">
    <property type="term" value="F:hydrolase activity"/>
    <property type="evidence" value="ECO:0007669"/>
    <property type="project" value="UniProtKB-KW"/>
</dbReference>
<dbReference type="CDD" id="cd00077">
    <property type="entry name" value="HDc"/>
    <property type="match status" value="1"/>
</dbReference>
<dbReference type="OrthoDB" id="2045426at2"/>
<dbReference type="InterPro" id="IPR006675">
    <property type="entry name" value="HDIG_dom"/>
</dbReference>
<dbReference type="PANTHER" id="PTHR33525:SF3">
    <property type="entry name" value="RIBONUCLEASE Y"/>
    <property type="match status" value="1"/>
</dbReference>
<evidence type="ECO:0000313" key="2">
    <source>
        <dbReference type="EMBL" id="PNU00558.1"/>
    </source>
</evidence>
<dbReference type="RefSeq" id="WP_103080749.1">
    <property type="nucleotide sequence ID" value="NZ_CP021850.1"/>
</dbReference>
<dbReference type="InterPro" id="IPR052340">
    <property type="entry name" value="RNase_Y/CdgJ"/>
</dbReference>
<gene>
    <name evidence="2" type="ORF">CDQ84_05605</name>
</gene>
<dbReference type="SUPFAM" id="SSF109604">
    <property type="entry name" value="HD-domain/PDEase-like"/>
    <property type="match status" value="1"/>
</dbReference>